<proteinExistence type="predicted"/>
<name>A0A1H3X1J6_9BACT</name>
<dbReference type="OrthoDB" id="6396832at2"/>
<organism evidence="1 2">
    <name type="scientific">Desulfuromusa kysingii</name>
    <dbReference type="NCBI Taxonomy" id="37625"/>
    <lineage>
        <taxon>Bacteria</taxon>
        <taxon>Pseudomonadati</taxon>
        <taxon>Thermodesulfobacteriota</taxon>
        <taxon>Desulfuromonadia</taxon>
        <taxon>Desulfuromonadales</taxon>
        <taxon>Geopsychrobacteraceae</taxon>
        <taxon>Desulfuromusa</taxon>
    </lineage>
</organism>
<dbReference type="AlphaFoldDB" id="A0A1H3X1J6"/>
<evidence type="ECO:0008006" key="3">
    <source>
        <dbReference type="Google" id="ProtNLM"/>
    </source>
</evidence>
<dbReference type="PANTHER" id="PTHR36454">
    <property type="entry name" value="LMO2823 PROTEIN"/>
    <property type="match status" value="1"/>
</dbReference>
<dbReference type="PANTHER" id="PTHR36454:SF1">
    <property type="entry name" value="DUF1015 DOMAIN-CONTAINING PROTEIN"/>
    <property type="match status" value="1"/>
</dbReference>
<protein>
    <recommendedName>
        <fullName evidence="3">DUF1015 domain-containing protein</fullName>
    </recommendedName>
</protein>
<dbReference type="Pfam" id="PF06245">
    <property type="entry name" value="DUF1015"/>
    <property type="match status" value="1"/>
</dbReference>
<dbReference type="EMBL" id="FNQN01000002">
    <property type="protein sequence ID" value="SDZ92861.1"/>
    <property type="molecule type" value="Genomic_DNA"/>
</dbReference>
<dbReference type="STRING" id="37625.SAMN05660420_00767"/>
<evidence type="ECO:0000313" key="1">
    <source>
        <dbReference type="EMBL" id="SDZ92861.1"/>
    </source>
</evidence>
<reference evidence="1 2" key="1">
    <citation type="submission" date="2016-10" db="EMBL/GenBank/DDBJ databases">
        <authorList>
            <person name="de Groot N.N."/>
        </authorList>
    </citation>
    <scope>NUCLEOTIDE SEQUENCE [LARGE SCALE GENOMIC DNA]</scope>
    <source>
        <strain evidence="1 2">DSM 7343</strain>
    </source>
</reference>
<dbReference type="Proteomes" id="UP000199409">
    <property type="component" value="Unassembled WGS sequence"/>
</dbReference>
<keyword evidence="2" id="KW-1185">Reference proteome</keyword>
<sequence>MLTPKGIIVVKTIFEAIGMQLPKVLLPKQGTDMHRWAVIACDQYTSDQAYWQRLEQQTAGNISTLNLIFPEAYLDDEETEERISAINQTMEKYLADGSLEEQPPGFILVDRKTTTTASRKGLIVALDLERYDYTAGAQSLIRATEGTILDRLPPRIKVRQDAAIELPHIMVLIDDPQQTVIEPLFSEKLETVYDFELLENGGHLKGYRVDQPQLIEQIVTALEKLADPDAYHEKYNVDGAPMLYAMGDGNHSFATAKAIWEKLKQEASAPDQVMNHPARFALVELVNVHDSGLDFEAIHRVLFNVNCVHLQQQMKAFFAARKTPLDFTLCSNLEEAQTLAEGNEGAHAFPIVLGGRFGVCIVEKPEYTLTVATLQAFLDHYLEENPSARIDYIHGEKAVTDLGSKTGCVGFYLPAISKHDLFKTIVLDGALPRKTFSMGEADEKRFYLECRKIC</sequence>
<accession>A0A1H3X1J6</accession>
<evidence type="ECO:0000313" key="2">
    <source>
        <dbReference type="Proteomes" id="UP000199409"/>
    </source>
</evidence>
<dbReference type="InterPro" id="IPR008323">
    <property type="entry name" value="UCP033563"/>
</dbReference>
<gene>
    <name evidence="1" type="ORF">SAMN05660420_00767</name>
</gene>